<accession>A0A644W321</accession>
<gene>
    <name evidence="1" type="ORF">SDC9_43300</name>
</gene>
<protein>
    <submittedName>
        <fullName evidence="1">Uncharacterized protein</fullName>
    </submittedName>
</protein>
<comment type="caution">
    <text evidence="1">The sequence shown here is derived from an EMBL/GenBank/DDBJ whole genome shotgun (WGS) entry which is preliminary data.</text>
</comment>
<sequence>MIPIAYNRFDIMHVFSGLENIPGFLQLCARNNKPLQSPVPYKLPTEDETLKRVIEKVQILAFISRAFTMHAGSNAALCPVKPDFKSAGAVAALGPVVRHSLFLLKAGRIKKRQDFPPLNKFRLSMGINLQKGSYHQAPS</sequence>
<dbReference type="AlphaFoldDB" id="A0A644W321"/>
<reference evidence="1" key="1">
    <citation type="submission" date="2019-08" db="EMBL/GenBank/DDBJ databases">
        <authorList>
            <person name="Kucharzyk K."/>
            <person name="Murdoch R.W."/>
            <person name="Higgins S."/>
            <person name="Loffler F."/>
        </authorList>
    </citation>
    <scope>NUCLEOTIDE SEQUENCE</scope>
</reference>
<organism evidence="1">
    <name type="scientific">bioreactor metagenome</name>
    <dbReference type="NCBI Taxonomy" id="1076179"/>
    <lineage>
        <taxon>unclassified sequences</taxon>
        <taxon>metagenomes</taxon>
        <taxon>ecological metagenomes</taxon>
    </lineage>
</organism>
<evidence type="ECO:0000313" key="1">
    <source>
        <dbReference type="EMBL" id="MPL97112.1"/>
    </source>
</evidence>
<name>A0A644W321_9ZZZZ</name>
<dbReference type="EMBL" id="VSSQ01000541">
    <property type="protein sequence ID" value="MPL97112.1"/>
    <property type="molecule type" value="Genomic_DNA"/>
</dbReference>
<proteinExistence type="predicted"/>